<keyword evidence="3 5" id="KW-1133">Transmembrane helix</keyword>
<dbReference type="STRING" id="56779.SAMN05421834_12831"/>
<dbReference type="EMBL" id="FTNC01000028">
    <property type="protein sequence ID" value="SIR46716.1"/>
    <property type="molecule type" value="Genomic_DNA"/>
</dbReference>
<feature type="transmembrane region" description="Helical" evidence="5">
    <location>
        <begin position="31"/>
        <end position="52"/>
    </location>
</feature>
<reference evidence="8" key="1">
    <citation type="submission" date="2017-01" db="EMBL/GenBank/DDBJ databases">
        <authorList>
            <person name="Varghese N."/>
            <person name="Submissions S."/>
        </authorList>
    </citation>
    <scope>NUCLEOTIDE SEQUENCE [LARGE SCALE GENOMIC DNA]</scope>
    <source>
        <strain evidence="8">ATCC 700103</strain>
    </source>
</reference>
<dbReference type="Proteomes" id="UP000185669">
    <property type="component" value="Unassembled WGS sequence"/>
</dbReference>
<keyword evidence="4 5" id="KW-0472">Membrane</keyword>
<evidence type="ECO:0000256" key="1">
    <source>
        <dbReference type="ARBA" id="ARBA00004141"/>
    </source>
</evidence>
<dbReference type="AlphaFoldDB" id="A0A1N7B602"/>
<keyword evidence="8" id="KW-1185">Reference proteome</keyword>
<dbReference type="PANTHER" id="PTHR37422:SF13">
    <property type="entry name" value="LIPOPOLYSACCHARIDE BIOSYNTHESIS PROTEIN PA4999-RELATED"/>
    <property type="match status" value="1"/>
</dbReference>
<proteinExistence type="predicted"/>
<feature type="transmembrane region" description="Helical" evidence="5">
    <location>
        <begin position="253"/>
        <end position="278"/>
    </location>
</feature>
<dbReference type="RefSeq" id="WP_076545956.1">
    <property type="nucleotide sequence ID" value="NZ_FTNC01000028.1"/>
</dbReference>
<feature type="transmembrane region" description="Helical" evidence="5">
    <location>
        <begin position="176"/>
        <end position="194"/>
    </location>
</feature>
<evidence type="ECO:0000313" key="8">
    <source>
        <dbReference type="Proteomes" id="UP000185669"/>
    </source>
</evidence>
<feature type="transmembrane region" description="Helical" evidence="5">
    <location>
        <begin position="64"/>
        <end position="82"/>
    </location>
</feature>
<accession>A0A1N7B602</accession>
<feature type="transmembrane region" description="Helical" evidence="5">
    <location>
        <begin position="122"/>
        <end position="144"/>
    </location>
</feature>
<dbReference type="PANTHER" id="PTHR37422">
    <property type="entry name" value="TEICHURONIC ACID BIOSYNTHESIS PROTEIN TUAE"/>
    <property type="match status" value="1"/>
</dbReference>
<evidence type="ECO:0000256" key="5">
    <source>
        <dbReference type="SAM" id="Phobius"/>
    </source>
</evidence>
<feature type="transmembrane region" description="Helical" evidence="5">
    <location>
        <begin position="7"/>
        <end position="25"/>
    </location>
</feature>
<name>A0A1N7B602_9FIRM</name>
<dbReference type="OrthoDB" id="9885074at2"/>
<feature type="transmembrane region" description="Helical" evidence="5">
    <location>
        <begin position="331"/>
        <end position="355"/>
    </location>
</feature>
<protein>
    <recommendedName>
        <fullName evidence="6">O-antigen ligase-related domain-containing protein</fullName>
    </recommendedName>
</protein>
<sequence length="412" mass="47939">MIIKKKFLTHILIFLYVFTISWVDTFSLGDWFPLHVLIGSAIFFIFFIKTLLRNGKINFNVINVDDLFLLIAIFGMLTSSLFNSNIKSINYIMAYLYVFLIGYLSLKIIFFQTISFKSLLRFNFLGVLFVSIFSVIEFFLELFFKINIQTLLPRHKEAKAVYMGISRSYAFSPEPGVVAFYFTTLAPIAVWYLWSFSRIKKINKVLLSLIMLSGWLSTFSAAGLVFLPLSFFISTFIILFLNKKNITISKNRLMYIWILIIIIFILFYFNIDVISYYFRGIYDKVTFRNISSGQDRLSRWVYGLNNIKDNLLFGTGLGNTSVQGRGSTTNWYMFLTLEGGIISSFPIFIFLLLSFIRIFKSNIKGKIFFLTGFIGGTMHFLVISTFQHSFLWLLLIIFSVYNEEIIYKIESN</sequence>
<evidence type="ECO:0000256" key="2">
    <source>
        <dbReference type="ARBA" id="ARBA00022692"/>
    </source>
</evidence>
<dbReference type="InterPro" id="IPR007016">
    <property type="entry name" value="O-antigen_ligase-rel_domated"/>
</dbReference>
<feature type="transmembrane region" description="Helical" evidence="5">
    <location>
        <begin position="88"/>
        <end position="110"/>
    </location>
</feature>
<evidence type="ECO:0000259" key="6">
    <source>
        <dbReference type="Pfam" id="PF04932"/>
    </source>
</evidence>
<keyword evidence="2 5" id="KW-0812">Transmembrane</keyword>
<gene>
    <name evidence="7" type="ORF">SAMN05421834_12831</name>
</gene>
<dbReference type="Pfam" id="PF04932">
    <property type="entry name" value="Wzy_C"/>
    <property type="match status" value="1"/>
</dbReference>
<feature type="domain" description="O-antigen ligase-related" evidence="6">
    <location>
        <begin position="207"/>
        <end position="331"/>
    </location>
</feature>
<dbReference type="InterPro" id="IPR051533">
    <property type="entry name" value="WaaL-like"/>
</dbReference>
<evidence type="ECO:0000313" key="7">
    <source>
        <dbReference type="EMBL" id="SIR46716.1"/>
    </source>
</evidence>
<evidence type="ECO:0000256" key="4">
    <source>
        <dbReference type="ARBA" id="ARBA00023136"/>
    </source>
</evidence>
<evidence type="ECO:0000256" key="3">
    <source>
        <dbReference type="ARBA" id="ARBA00022989"/>
    </source>
</evidence>
<comment type="subcellular location">
    <subcellularLocation>
        <location evidence="1">Membrane</location>
        <topology evidence="1">Multi-pass membrane protein</topology>
    </subcellularLocation>
</comment>
<feature type="transmembrane region" description="Helical" evidence="5">
    <location>
        <begin position="224"/>
        <end position="241"/>
    </location>
</feature>
<organism evidence="7 8">
    <name type="scientific">Halanaerobium kushneri</name>
    <dbReference type="NCBI Taxonomy" id="56779"/>
    <lineage>
        <taxon>Bacteria</taxon>
        <taxon>Bacillati</taxon>
        <taxon>Bacillota</taxon>
        <taxon>Clostridia</taxon>
        <taxon>Halanaerobiales</taxon>
        <taxon>Halanaerobiaceae</taxon>
        <taxon>Halanaerobium</taxon>
    </lineage>
</organism>